<feature type="domain" description="Heterokaryon incompatibility" evidence="1">
    <location>
        <begin position="92"/>
        <end position="267"/>
    </location>
</feature>
<organism evidence="2 3">
    <name type="scientific">Paraphoma chrysanthemicola</name>
    <dbReference type="NCBI Taxonomy" id="798071"/>
    <lineage>
        <taxon>Eukaryota</taxon>
        <taxon>Fungi</taxon>
        <taxon>Dikarya</taxon>
        <taxon>Ascomycota</taxon>
        <taxon>Pezizomycotina</taxon>
        <taxon>Dothideomycetes</taxon>
        <taxon>Pleosporomycetidae</taxon>
        <taxon>Pleosporales</taxon>
        <taxon>Pleosporineae</taxon>
        <taxon>Phaeosphaeriaceae</taxon>
        <taxon>Paraphoma</taxon>
    </lineage>
</organism>
<proteinExistence type="predicted"/>
<dbReference type="OrthoDB" id="4850726at2759"/>
<dbReference type="Proteomes" id="UP000813461">
    <property type="component" value="Unassembled WGS sequence"/>
</dbReference>
<accession>A0A8K0W107</accession>
<protein>
    <submittedName>
        <fullName evidence="2">Heterokaryon incompatibility protein-domain-containing protein</fullName>
    </submittedName>
</protein>
<reference evidence="2" key="1">
    <citation type="journal article" date="2021" name="Nat. Commun.">
        <title>Genetic determinants of endophytism in the Arabidopsis root mycobiome.</title>
        <authorList>
            <person name="Mesny F."/>
            <person name="Miyauchi S."/>
            <person name="Thiergart T."/>
            <person name="Pickel B."/>
            <person name="Atanasova L."/>
            <person name="Karlsson M."/>
            <person name="Huettel B."/>
            <person name="Barry K.W."/>
            <person name="Haridas S."/>
            <person name="Chen C."/>
            <person name="Bauer D."/>
            <person name="Andreopoulos W."/>
            <person name="Pangilinan J."/>
            <person name="LaButti K."/>
            <person name="Riley R."/>
            <person name="Lipzen A."/>
            <person name="Clum A."/>
            <person name="Drula E."/>
            <person name="Henrissat B."/>
            <person name="Kohler A."/>
            <person name="Grigoriev I.V."/>
            <person name="Martin F.M."/>
            <person name="Hacquard S."/>
        </authorList>
    </citation>
    <scope>NUCLEOTIDE SEQUENCE</scope>
    <source>
        <strain evidence="2">MPI-SDFR-AT-0120</strain>
    </source>
</reference>
<dbReference type="PANTHER" id="PTHR24148">
    <property type="entry name" value="ANKYRIN REPEAT DOMAIN-CONTAINING PROTEIN 39 HOMOLOG-RELATED"/>
    <property type="match status" value="1"/>
</dbReference>
<feature type="non-terminal residue" evidence="2">
    <location>
        <position position="1"/>
    </location>
</feature>
<dbReference type="PANTHER" id="PTHR24148:SF64">
    <property type="entry name" value="HETEROKARYON INCOMPATIBILITY DOMAIN-CONTAINING PROTEIN"/>
    <property type="match status" value="1"/>
</dbReference>
<name>A0A8K0W107_9PLEO</name>
<dbReference type="AlphaFoldDB" id="A0A8K0W107"/>
<evidence type="ECO:0000259" key="1">
    <source>
        <dbReference type="Pfam" id="PF06985"/>
    </source>
</evidence>
<evidence type="ECO:0000313" key="2">
    <source>
        <dbReference type="EMBL" id="KAH7089901.1"/>
    </source>
</evidence>
<dbReference type="EMBL" id="JAGMVJ010000006">
    <property type="protein sequence ID" value="KAH7089901.1"/>
    <property type="molecule type" value="Genomic_DNA"/>
</dbReference>
<keyword evidence="3" id="KW-1185">Reference proteome</keyword>
<sequence length="722" mass="81635">MLDRAAPRSYKYAPRRTLLEHELTMYRSHEDHTLNLIPGSIPRYPYRKLNAKESEIRLFVLYPRATSRTEDLRITIFEDVLDGEREKKSDAFQALSYVWGDASDRRDITVDFLLQGMTVTCKLSITVSLAQALVHYPFRDNHVVLWADGICINQEDREECAQQVSLMQRIYSKASMVTAWLGPEADNSNTALNLLTRMGESIDVDLITSQMSINPKSRWLNRSSMESGYTMLLLNEDFNIPWDGPEAKSIEALLNRPWFERLWIRQEVLLGDTRTVLLCGRSSITWPDFRKAVFVLARKRVDDAHPRMENWIKRKHLVSRIWTHRNSSLRALMCDLRDAECSDPRDRVYGILGILPISSTLIVDKIQPNYSKSVTEVYSDLVIADLTSNHRSDLLTECYTSDPTWSPSWIPNWTERPKLPVEVLENCADGQSAAVATISSDRKILSMKGKFVATITKTWKPLKSPSSIGESLDASRLHTVVAVKECAQRVGLNENYPTGETNLEALAISLSGGRSVDHLTRALRNQYHRTNAQYKAFVEFALEHADDPVAIRRSCEGPAGHNGTIGSASAILRDSMIITKEGYFGFSPVMALPGDRICVILGCMSPMILRPLGNYFTVVGPCSIHGFNWGEALLGPFPGNTTFIWNLSGPHGGADPAFVDRTTGEETLVDPRIDWEVLKVDRREDAFVFRQMLDGSGTDYFRRPDAEYFKTKGIELDEVELK</sequence>
<comment type="caution">
    <text evidence="2">The sequence shown here is derived from an EMBL/GenBank/DDBJ whole genome shotgun (WGS) entry which is preliminary data.</text>
</comment>
<gene>
    <name evidence="2" type="ORF">FB567DRAFT_521832</name>
</gene>
<dbReference type="InterPro" id="IPR052895">
    <property type="entry name" value="HetReg/Transcr_Mod"/>
</dbReference>
<dbReference type="InterPro" id="IPR010730">
    <property type="entry name" value="HET"/>
</dbReference>
<evidence type="ECO:0000313" key="3">
    <source>
        <dbReference type="Proteomes" id="UP000813461"/>
    </source>
</evidence>
<dbReference type="Pfam" id="PF06985">
    <property type="entry name" value="HET"/>
    <property type="match status" value="1"/>
</dbReference>